<proteinExistence type="predicted"/>
<protein>
    <submittedName>
        <fullName evidence="2">Acyl carrier protein</fullName>
    </submittedName>
</protein>
<dbReference type="RefSeq" id="WP_136959830.1">
    <property type="nucleotide sequence ID" value="NZ_CP039690.1"/>
</dbReference>
<dbReference type="InterPro" id="IPR009081">
    <property type="entry name" value="PP-bd_ACP"/>
</dbReference>
<dbReference type="KEGG" id="pstg:E8M01_09120"/>
<feature type="domain" description="Carrier" evidence="1">
    <location>
        <begin position="7"/>
        <end position="85"/>
    </location>
</feature>
<dbReference type="PROSITE" id="PS50075">
    <property type="entry name" value="CARRIER"/>
    <property type="match status" value="1"/>
</dbReference>
<dbReference type="EMBL" id="CP039690">
    <property type="protein sequence ID" value="QCI64376.1"/>
    <property type="molecule type" value="Genomic_DNA"/>
</dbReference>
<sequence length="86" mass="9556">MSEIDTVDAKAVIRDFLLKRFPGLGSRPFDDATSVLTSGAVDSLGVLDLMGFIEERFGIEISDQDFDPDNFETVEQLARFVGQARR</sequence>
<evidence type="ECO:0000313" key="2">
    <source>
        <dbReference type="EMBL" id="QCI64376.1"/>
    </source>
</evidence>
<name>A0A4D7B3Z6_9HYPH</name>
<dbReference type="Pfam" id="PF00550">
    <property type="entry name" value="PP-binding"/>
    <property type="match status" value="1"/>
</dbReference>
<organism evidence="2 3">
    <name type="scientific">Phreatobacter stygius</name>
    <dbReference type="NCBI Taxonomy" id="1940610"/>
    <lineage>
        <taxon>Bacteria</taxon>
        <taxon>Pseudomonadati</taxon>
        <taxon>Pseudomonadota</taxon>
        <taxon>Alphaproteobacteria</taxon>
        <taxon>Hyphomicrobiales</taxon>
        <taxon>Phreatobacteraceae</taxon>
        <taxon>Phreatobacter</taxon>
    </lineage>
</organism>
<dbReference type="OrthoDB" id="2626117at2"/>
<accession>A0A4D7B3Z6</accession>
<dbReference type="SUPFAM" id="SSF47336">
    <property type="entry name" value="ACP-like"/>
    <property type="match status" value="1"/>
</dbReference>
<gene>
    <name evidence="2" type="ORF">E8M01_09120</name>
</gene>
<dbReference type="Gene3D" id="1.10.1200.10">
    <property type="entry name" value="ACP-like"/>
    <property type="match status" value="1"/>
</dbReference>
<reference evidence="2 3" key="1">
    <citation type="submission" date="2019-04" db="EMBL/GenBank/DDBJ databases">
        <title>Phreatobacter aquaticus sp. nov.</title>
        <authorList>
            <person name="Choi A."/>
        </authorList>
    </citation>
    <scope>NUCLEOTIDE SEQUENCE [LARGE SCALE GENOMIC DNA]</scope>
    <source>
        <strain evidence="2 3">KCTC 52518</strain>
    </source>
</reference>
<evidence type="ECO:0000313" key="3">
    <source>
        <dbReference type="Proteomes" id="UP000298781"/>
    </source>
</evidence>
<dbReference type="InterPro" id="IPR036736">
    <property type="entry name" value="ACP-like_sf"/>
</dbReference>
<keyword evidence="3" id="KW-1185">Reference proteome</keyword>
<dbReference type="AlphaFoldDB" id="A0A4D7B3Z6"/>
<dbReference type="Proteomes" id="UP000298781">
    <property type="component" value="Chromosome"/>
</dbReference>
<evidence type="ECO:0000259" key="1">
    <source>
        <dbReference type="PROSITE" id="PS50075"/>
    </source>
</evidence>